<protein>
    <submittedName>
        <fullName evidence="3">Amidohydrolase</fullName>
    </submittedName>
</protein>
<gene>
    <name evidence="4" type="primary">20340715</name>
    <name evidence="3" type="ORF">GGTG_00257</name>
</gene>
<accession>J3NG64</accession>
<dbReference type="OrthoDB" id="3501663at2759"/>
<proteinExistence type="predicted"/>
<keyword evidence="1" id="KW-0812">Transmembrane</keyword>
<dbReference type="HOGENOM" id="CLU_009942_1_1_1"/>
<dbReference type="EnsemblFungi" id="EJT80254">
    <property type="protein sequence ID" value="EJT80254"/>
    <property type="gene ID" value="GGTG_00257"/>
</dbReference>
<dbReference type="InterPro" id="IPR013108">
    <property type="entry name" value="Amidohydro_3"/>
</dbReference>
<reference evidence="4" key="4">
    <citation type="journal article" date="2015" name="G3 (Bethesda)">
        <title>Genome sequences of three phytopathogenic species of the Magnaporthaceae family of fungi.</title>
        <authorList>
            <person name="Okagaki L.H."/>
            <person name="Nunes C.C."/>
            <person name="Sailsbery J."/>
            <person name="Clay B."/>
            <person name="Brown D."/>
            <person name="John T."/>
            <person name="Oh Y."/>
            <person name="Young N."/>
            <person name="Fitzgerald M."/>
            <person name="Haas B.J."/>
            <person name="Zeng Q."/>
            <person name="Young S."/>
            <person name="Adiconis X."/>
            <person name="Fan L."/>
            <person name="Levin J.Z."/>
            <person name="Mitchell T.K."/>
            <person name="Okubara P.A."/>
            <person name="Farman M.L."/>
            <person name="Kohn L.M."/>
            <person name="Birren B."/>
            <person name="Ma L.-J."/>
            <person name="Dean R.A."/>
        </authorList>
    </citation>
    <scope>NUCLEOTIDE SEQUENCE</scope>
    <source>
        <strain evidence="4">R3-111a-1</strain>
    </source>
</reference>
<name>J3NG64_GAET3</name>
<keyword evidence="1" id="KW-1133">Transmembrane helix</keyword>
<dbReference type="SUPFAM" id="SSF51338">
    <property type="entry name" value="Composite domain of metallo-dependent hydrolases"/>
    <property type="match status" value="1"/>
</dbReference>
<dbReference type="AlphaFoldDB" id="J3NG64"/>
<dbReference type="Pfam" id="PF07969">
    <property type="entry name" value="Amidohydro_3"/>
    <property type="match status" value="1"/>
</dbReference>
<feature type="transmembrane region" description="Helical" evidence="1">
    <location>
        <begin position="12"/>
        <end position="33"/>
    </location>
</feature>
<dbReference type="Proteomes" id="UP000006039">
    <property type="component" value="Unassembled WGS sequence"/>
</dbReference>
<dbReference type="GeneID" id="20340715"/>
<evidence type="ECO:0000259" key="2">
    <source>
        <dbReference type="Pfam" id="PF07969"/>
    </source>
</evidence>
<dbReference type="PANTHER" id="PTHR22642">
    <property type="entry name" value="IMIDAZOLONEPROPIONASE"/>
    <property type="match status" value="1"/>
</dbReference>
<reference evidence="3" key="2">
    <citation type="submission" date="2010-07" db="EMBL/GenBank/DDBJ databases">
        <authorList>
            <consortium name="The Broad Institute Genome Sequencing Platform"/>
            <consortium name="Broad Institute Genome Sequencing Center for Infectious Disease"/>
            <person name="Ma L.-J."/>
            <person name="Dead R."/>
            <person name="Young S."/>
            <person name="Zeng Q."/>
            <person name="Koehrsen M."/>
            <person name="Alvarado L."/>
            <person name="Berlin A."/>
            <person name="Chapman S.B."/>
            <person name="Chen Z."/>
            <person name="Freedman E."/>
            <person name="Gellesch M."/>
            <person name="Goldberg J."/>
            <person name="Griggs A."/>
            <person name="Gujja S."/>
            <person name="Heilman E.R."/>
            <person name="Heiman D."/>
            <person name="Hepburn T."/>
            <person name="Howarth C."/>
            <person name="Jen D."/>
            <person name="Larson L."/>
            <person name="Mehta T."/>
            <person name="Neiman D."/>
            <person name="Pearson M."/>
            <person name="Roberts A."/>
            <person name="Saif S."/>
            <person name="Shea T."/>
            <person name="Shenoy N."/>
            <person name="Sisk P."/>
            <person name="Stolte C."/>
            <person name="Sykes S."/>
            <person name="Walk T."/>
            <person name="White J."/>
            <person name="Yandava C."/>
            <person name="Haas B."/>
            <person name="Nusbaum C."/>
            <person name="Birren B."/>
        </authorList>
    </citation>
    <scope>NUCLEOTIDE SEQUENCE</scope>
    <source>
        <strain evidence="3">R3-111a-1</strain>
    </source>
</reference>
<dbReference type="Gene3D" id="3.20.20.140">
    <property type="entry name" value="Metal-dependent hydrolases"/>
    <property type="match status" value="1"/>
</dbReference>
<evidence type="ECO:0000313" key="4">
    <source>
        <dbReference type="EnsemblFungi" id="EJT80254"/>
    </source>
</evidence>
<dbReference type="GO" id="GO:0016810">
    <property type="term" value="F:hydrolase activity, acting on carbon-nitrogen (but not peptide) bonds"/>
    <property type="evidence" value="ECO:0007669"/>
    <property type="project" value="InterPro"/>
</dbReference>
<organism evidence="3">
    <name type="scientific">Gaeumannomyces tritici (strain R3-111a-1)</name>
    <name type="common">Wheat and barley take-all root rot fungus</name>
    <name type="synonym">Gaeumannomyces graminis var. tritici</name>
    <dbReference type="NCBI Taxonomy" id="644352"/>
    <lineage>
        <taxon>Eukaryota</taxon>
        <taxon>Fungi</taxon>
        <taxon>Dikarya</taxon>
        <taxon>Ascomycota</taxon>
        <taxon>Pezizomycotina</taxon>
        <taxon>Sordariomycetes</taxon>
        <taxon>Sordariomycetidae</taxon>
        <taxon>Magnaporthales</taxon>
        <taxon>Magnaporthaceae</taxon>
        <taxon>Gaeumannomyces</taxon>
    </lineage>
</organism>
<dbReference type="InterPro" id="IPR011059">
    <property type="entry name" value="Metal-dep_hydrolase_composite"/>
</dbReference>
<dbReference type="eggNOG" id="ENOG502QSHE">
    <property type="taxonomic scope" value="Eukaryota"/>
</dbReference>
<reference evidence="4" key="5">
    <citation type="submission" date="2018-04" db="UniProtKB">
        <authorList>
            <consortium name="EnsemblFungi"/>
        </authorList>
    </citation>
    <scope>IDENTIFICATION</scope>
    <source>
        <strain evidence="4">R3-111a-1</strain>
    </source>
</reference>
<keyword evidence="3" id="KW-0378">Hydrolase</keyword>
<dbReference type="SUPFAM" id="SSF51556">
    <property type="entry name" value="Metallo-dependent hydrolases"/>
    <property type="match status" value="1"/>
</dbReference>
<dbReference type="InterPro" id="IPR032466">
    <property type="entry name" value="Metal_Hydrolase"/>
</dbReference>
<dbReference type="RefSeq" id="XP_009216263.1">
    <property type="nucleotide sequence ID" value="XM_009217999.1"/>
</dbReference>
<evidence type="ECO:0000313" key="5">
    <source>
        <dbReference type="Proteomes" id="UP000006039"/>
    </source>
</evidence>
<dbReference type="STRING" id="644352.J3NG64"/>
<sequence length="597" mass="64712">MSSTSLTARGGLVLTGIVAVLTALYYFFGAILLGQVPETFCYQDGIRTGSQEVHFAQCFQVKDGLFTEVTPDSDTVKAARLLPGHAIPGLWDGHGHLLGYGEFLHSVDLFGAESFDEVNRRILTYIDANPGAGSSTSWIRGVGWDQMALGGMPAAEFFDQAEKLKGVFIMVDRVDVHCTWVSRAVLDLLPANTPTEVPGGEIVKDPGPGVFCDNAIDLVTPLWPRPGPDARRRFIRSAMQSLHAVGIVGMHDAGATPTDLALFRGMAEDADAQGWTLRVYAMLECEERNTVCLDAAAAARRTPDAGGGDMLTIRSVKLFADGALGSWGSAMLEPYSDRPDASGSLLVNASTLERVAREWAVAGWQVNIHAIGDLANRVAIDALFGALGATAPVNAASTARRLRGEQSHRRYRIEHAQIVHPDDQWRMRRLGIIPSVQPTHATSDMKYAKLRLGEERTEHSAYRMSSFLAIGPIILGSDFPVEPADPFQGIYAAVARRSPHTGRGADGSENPWYPEEALTPDQALAGFTTGPAYGAFLEGRAGVIQKGALADWVVLDKPLESYGIDELRTLKVRETWVGGRRVYSRDGDEVPEEKDEL</sequence>
<dbReference type="CDD" id="cd01300">
    <property type="entry name" value="YtcJ_like"/>
    <property type="match status" value="1"/>
</dbReference>
<evidence type="ECO:0000313" key="3">
    <source>
        <dbReference type="EMBL" id="EJT80254.1"/>
    </source>
</evidence>
<keyword evidence="1" id="KW-0472">Membrane</keyword>
<dbReference type="PANTHER" id="PTHR22642:SF2">
    <property type="entry name" value="PROTEIN LONG AFTER FAR-RED 3"/>
    <property type="match status" value="1"/>
</dbReference>
<reference evidence="3" key="3">
    <citation type="submission" date="2010-09" db="EMBL/GenBank/DDBJ databases">
        <title>Annotation of Gaeumannomyces graminis var. tritici R3-111a-1.</title>
        <authorList>
            <consortium name="The Broad Institute Genome Sequencing Platform"/>
            <person name="Ma L.-J."/>
            <person name="Dead R."/>
            <person name="Young S.K."/>
            <person name="Zeng Q."/>
            <person name="Gargeya S."/>
            <person name="Fitzgerald M."/>
            <person name="Haas B."/>
            <person name="Abouelleil A."/>
            <person name="Alvarado L."/>
            <person name="Arachchi H.M."/>
            <person name="Berlin A."/>
            <person name="Brown A."/>
            <person name="Chapman S.B."/>
            <person name="Chen Z."/>
            <person name="Dunbar C."/>
            <person name="Freedman E."/>
            <person name="Gearin G."/>
            <person name="Gellesch M."/>
            <person name="Goldberg J."/>
            <person name="Griggs A."/>
            <person name="Gujja S."/>
            <person name="Heiman D."/>
            <person name="Howarth C."/>
            <person name="Larson L."/>
            <person name="Lui A."/>
            <person name="MacDonald P.J.P."/>
            <person name="Mehta T."/>
            <person name="Montmayeur A."/>
            <person name="Murphy C."/>
            <person name="Neiman D."/>
            <person name="Pearson M."/>
            <person name="Priest M."/>
            <person name="Roberts A."/>
            <person name="Saif S."/>
            <person name="Shea T."/>
            <person name="Shenoy N."/>
            <person name="Sisk P."/>
            <person name="Stolte C."/>
            <person name="Sykes S."/>
            <person name="Yandava C."/>
            <person name="Wortman J."/>
            <person name="Nusbaum C."/>
            <person name="Birren B."/>
        </authorList>
    </citation>
    <scope>NUCLEOTIDE SEQUENCE</scope>
    <source>
        <strain evidence="3">R3-111a-1</strain>
    </source>
</reference>
<dbReference type="InterPro" id="IPR033932">
    <property type="entry name" value="YtcJ-like"/>
</dbReference>
<keyword evidence="5" id="KW-1185">Reference proteome</keyword>
<reference evidence="5" key="1">
    <citation type="submission" date="2010-07" db="EMBL/GenBank/DDBJ databases">
        <title>The genome sequence of Gaeumannomyces graminis var. tritici strain R3-111a-1.</title>
        <authorList>
            <consortium name="The Broad Institute Genome Sequencing Platform"/>
            <person name="Ma L.-J."/>
            <person name="Dead R."/>
            <person name="Young S."/>
            <person name="Zeng Q."/>
            <person name="Koehrsen M."/>
            <person name="Alvarado L."/>
            <person name="Berlin A."/>
            <person name="Chapman S.B."/>
            <person name="Chen Z."/>
            <person name="Freedman E."/>
            <person name="Gellesch M."/>
            <person name="Goldberg J."/>
            <person name="Griggs A."/>
            <person name="Gujja S."/>
            <person name="Heilman E.R."/>
            <person name="Heiman D."/>
            <person name="Hepburn T."/>
            <person name="Howarth C."/>
            <person name="Jen D."/>
            <person name="Larson L."/>
            <person name="Mehta T."/>
            <person name="Neiman D."/>
            <person name="Pearson M."/>
            <person name="Roberts A."/>
            <person name="Saif S."/>
            <person name="Shea T."/>
            <person name="Shenoy N."/>
            <person name="Sisk P."/>
            <person name="Stolte C."/>
            <person name="Sykes S."/>
            <person name="Walk T."/>
            <person name="White J."/>
            <person name="Yandava C."/>
            <person name="Haas B."/>
            <person name="Nusbaum C."/>
            <person name="Birren B."/>
        </authorList>
    </citation>
    <scope>NUCLEOTIDE SEQUENCE [LARGE SCALE GENOMIC DNA]</scope>
    <source>
        <strain evidence="5">R3-111a-1</strain>
    </source>
</reference>
<dbReference type="Gene3D" id="2.30.40.10">
    <property type="entry name" value="Urease, subunit C, domain 1"/>
    <property type="match status" value="1"/>
</dbReference>
<feature type="domain" description="Amidohydrolase 3" evidence="2">
    <location>
        <begin position="85"/>
        <end position="583"/>
    </location>
</feature>
<evidence type="ECO:0000256" key="1">
    <source>
        <dbReference type="SAM" id="Phobius"/>
    </source>
</evidence>
<dbReference type="VEuPathDB" id="FungiDB:GGTG_00257"/>
<dbReference type="EMBL" id="GL385395">
    <property type="protein sequence ID" value="EJT80254.1"/>
    <property type="molecule type" value="Genomic_DNA"/>
</dbReference>
<dbReference type="Gene3D" id="3.10.310.70">
    <property type="match status" value="1"/>
</dbReference>